<sequence>MIIFTLPYWIFRIMLKPLFYVLTTTIISASAYAAIPMPDYAVPSQGQQVILNIPQLRLFLFQDGKLIKTYPITVGKASTQTPLGEYKIGAKVTNPTWNVPRSIQKEMAASGKPVQTSVPPGPNNPLGPVFVRLGAPRLGLGIHGTNVPSSVPGVRSHGCVRLRSPNALDFAAAVQSGADAAVIYQQASVNTDEQNDIWIAVYRDPYNKRNLNKKLLNQSINSWAEQHQLQVNHKRLINVLSKPSNTLICLTCSAGKTKVSGNLSSLQWTSGVGEIVELNYNKATNTRPQQETAPESSSIEVDEDTDDTPKQNITPLHPDTRPASQQPAPAGSVSTPNSDFDTLM</sequence>
<dbReference type="UniPathway" id="UPA00219"/>
<dbReference type="PANTHER" id="PTHR30582">
    <property type="entry name" value="L,D-TRANSPEPTIDASE"/>
    <property type="match status" value="1"/>
</dbReference>
<dbReference type="InterPro" id="IPR050979">
    <property type="entry name" value="LD-transpeptidase"/>
</dbReference>
<dbReference type="Proteomes" id="UP000229434">
    <property type="component" value="Unassembled WGS sequence"/>
</dbReference>
<evidence type="ECO:0000256" key="10">
    <source>
        <dbReference type="SAM" id="MobiDB-lite"/>
    </source>
</evidence>
<comment type="pathway">
    <text evidence="1 9">Cell wall biogenesis; peptidoglycan biosynthesis.</text>
</comment>
<evidence type="ECO:0000256" key="4">
    <source>
        <dbReference type="ARBA" id="ARBA00022679"/>
    </source>
</evidence>
<evidence type="ECO:0000259" key="11">
    <source>
        <dbReference type="PROSITE" id="PS52029"/>
    </source>
</evidence>
<evidence type="ECO:0000256" key="6">
    <source>
        <dbReference type="ARBA" id="ARBA00022960"/>
    </source>
</evidence>
<keyword evidence="6 9" id="KW-0133">Cell shape</keyword>
<dbReference type="GO" id="GO:0071972">
    <property type="term" value="F:peptidoglycan L,D-transpeptidase activity"/>
    <property type="evidence" value="ECO:0007669"/>
    <property type="project" value="TreeGrafter"/>
</dbReference>
<keyword evidence="7 9" id="KW-0573">Peptidoglycan synthesis</keyword>
<name>A0A2N9XU08_9NEIS</name>
<evidence type="ECO:0000256" key="7">
    <source>
        <dbReference type="ARBA" id="ARBA00022984"/>
    </source>
</evidence>
<keyword evidence="4" id="KW-0808">Transferase</keyword>
<keyword evidence="5" id="KW-0378">Hydrolase</keyword>
<feature type="active site" description="Nucleophile" evidence="9">
    <location>
        <position position="159"/>
    </location>
</feature>
<feature type="region of interest" description="Disordered" evidence="10">
    <location>
        <begin position="283"/>
        <end position="344"/>
    </location>
</feature>
<comment type="similarity">
    <text evidence="2">Belongs to the YkuD family.</text>
</comment>
<evidence type="ECO:0000256" key="1">
    <source>
        <dbReference type="ARBA" id="ARBA00004752"/>
    </source>
</evidence>
<dbReference type="EMBL" id="MEIS01000126">
    <property type="protein sequence ID" value="PIT52850.1"/>
    <property type="molecule type" value="Genomic_DNA"/>
</dbReference>
<dbReference type="SUPFAM" id="SSF141523">
    <property type="entry name" value="L,D-transpeptidase catalytic domain-like"/>
    <property type="match status" value="1"/>
</dbReference>
<feature type="compositionally biased region" description="Polar residues" evidence="10">
    <location>
        <begin position="283"/>
        <end position="299"/>
    </location>
</feature>
<feature type="compositionally biased region" description="Polar residues" evidence="10">
    <location>
        <begin position="322"/>
        <end position="344"/>
    </location>
</feature>
<dbReference type="PROSITE" id="PS52029">
    <property type="entry name" value="LD_TPASE"/>
    <property type="match status" value="1"/>
</dbReference>
<dbReference type="InterPro" id="IPR005490">
    <property type="entry name" value="LD_TPept_cat_dom"/>
</dbReference>
<dbReference type="GO" id="GO:0008360">
    <property type="term" value="P:regulation of cell shape"/>
    <property type="evidence" value="ECO:0007669"/>
    <property type="project" value="UniProtKB-UniRule"/>
</dbReference>
<reference evidence="12 13" key="1">
    <citation type="journal article" date="2017" name="MBio">
        <title>Type VI secretion-mediated competition in the bee gut microbiome.</title>
        <authorList>
            <person name="Steele M.I."/>
            <person name="Kwong W.K."/>
            <person name="Powell J.E."/>
            <person name="Whiteley M."/>
            <person name="Moran N.A."/>
        </authorList>
    </citation>
    <scope>NUCLEOTIDE SEQUENCE [LARGE SCALE GENOMIC DNA]</scope>
    <source>
        <strain evidence="12 13">Nev3CBA3</strain>
    </source>
</reference>
<evidence type="ECO:0000313" key="12">
    <source>
        <dbReference type="EMBL" id="PIT52850.1"/>
    </source>
</evidence>
<dbReference type="PANTHER" id="PTHR30582:SF24">
    <property type="entry name" value="L,D-TRANSPEPTIDASE ERFK_SRFK-RELATED"/>
    <property type="match status" value="1"/>
</dbReference>
<feature type="active site" description="Proton donor/acceptor" evidence="9">
    <location>
        <position position="143"/>
    </location>
</feature>
<evidence type="ECO:0000256" key="9">
    <source>
        <dbReference type="PROSITE-ProRule" id="PRU01373"/>
    </source>
</evidence>
<comment type="caution">
    <text evidence="12">The sequence shown here is derived from an EMBL/GenBank/DDBJ whole genome shotgun (WGS) entry which is preliminary data.</text>
</comment>
<feature type="domain" description="L,D-TPase catalytic" evidence="11">
    <location>
        <begin position="47"/>
        <end position="183"/>
    </location>
</feature>
<dbReference type="InterPro" id="IPR038063">
    <property type="entry name" value="Transpep_catalytic_dom"/>
</dbReference>
<dbReference type="GO" id="GO:0071555">
    <property type="term" value="P:cell wall organization"/>
    <property type="evidence" value="ECO:0007669"/>
    <property type="project" value="UniProtKB-UniRule"/>
</dbReference>
<dbReference type="GO" id="GO:0016757">
    <property type="term" value="F:glycosyltransferase activity"/>
    <property type="evidence" value="ECO:0007669"/>
    <property type="project" value="UniProtKB-KW"/>
</dbReference>
<evidence type="ECO:0000256" key="8">
    <source>
        <dbReference type="ARBA" id="ARBA00023316"/>
    </source>
</evidence>
<dbReference type="CDD" id="cd16913">
    <property type="entry name" value="YkuD_like"/>
    <property type="match status" value="1"/>
</dbReference>
<proteinExistence type="inferred from homology"/>
<dbReference type="GO" id="GO:0018104">
    <property type="term" value="P:peptidoglycan-protein cross-linking"/>
    <property type="evidence" value="ECO:0007669"/>
    <property type="project" value="TreeGrafter"/>
</dbReference>
<dbReference type="AlphaFoldDB" id="A0A2N9XU08"/>
<organism evidence="12 13">
    <name type="scientific">Snodgrassella alvi</name>
    <dbReference type="NCBI Taxonomy" id="1196083"/>
    <lineage>
        <taxon>Bacteria</taxon>
        <taxon>Pseudomonadati</taxon>
        <taxon>Pseudomonadota</taxon>
        <taxon>Betaproteobacteria</taxon>
        <taxon>Neisseriales</taxon>
        <taxon>Neisseriaceae</taxon>
        <taxon>Snodgrassella</taxon>
    </lineage>
</organism>
<dbReference type="Pfam" id="PF03734">
    <property type="entry name" value="YkuD"/>
    <property type="match status" value="1"/>
</dbReference>
<accession>A0A2N9XU08</accession>
<evidence type="ECO:0000256" key="5">
    <source>
        <dbReference type="ARBA" id="ARBA00022801"/>
    </source>
</evidence>
<dbReference type="GO" id="GO:0005576">
    <property type="term" value="C:extracellular region"/>
    <property type="evidence" value="ECO:0007669"/>
    <property type="project" value="TreeGrafter"/>
</dbReference>
<keyword evidence="8 9" id="KW-0961">Cell wall biogenesis/degradation</keyword>
<evidence type="ECO:0000256" key="3">
    <source>
        <dbReference type="ARBA" id="ARBA00022676"/>
    </source>
</evidence>
<keyword evidence="3" id="KW-0328">Glycosyltransferase</keyword>
<dbReference type="Gene3D" id="2.40.440.10">
    <property type="entry name" value="L,D-transpeptidase catalytic domain-like"/>
    <property type="match status" value="1"/>
</dbReference>
<gene>
    <name evidence="12" type="ORF">BHC49_11245</name>
</gene>
<protein>
    <recommendedName>
        <fullName evidence="11">L,D-TPase catalytic domain-containing protein</fullName>
    </recommendedName>
</protein>
<evidence type="ECO:0000313" key="13">
    <source>
        <dbReference type="Proteomes" id="UP000229434"/>
    </source>
</evidence>
<evidence type="ECO:0000256" key="2">
    <source>
        <dbReference type="ARBA" id="ARBA00005992"/>
    </source>
</evidence>